<sequence>MKTKLLFTLALLISIATQAQTEFTYTGTGNWTDQANWSPSYPGDNGLSNPDYIINIDGSCIYQDIIFNVNAQLNISGALEFQSNNGLSFFNDVFLDNGTLRVFRNISGNTTLFGSGEVITSNGQLSNSTINPGGDTSSGTISIQNFSSINNIQFIFDVFSTTDFDTVTDVGTGPSSANNSITVNFDNSVTIVNNSSFTLFTGVNNDFFNSLSLSNPINGFLPQLSFSNGNITVTYTDIEAPTITNCSGDQNVTADCDTFYTIPDYTTTTTATDNDTSTTISYTQSPPAGLGAVDGTEITITATDSAGNSSDCTFTINVSNQTLSTNELDDIVSRNISLFPNPSQGQFTLKNTSGLNLNSAELIDVKGALIQTIDLEGFTNVQTIDLSALNPSIYFFKIYTADGVATKKIIIE</sequence>
<gene>
    <name evidence="5" type="ORF">SAMN05444148_2573</name>
</gene>
<proteinExistence type="predicted"/>
<feature type="domain" description="HYR" evidence="4">
    <location>
        <begin position="236"/>
        <end position="320"/>
    </location>
</feature>
<evidence type="ECO:0000313" key="6">
    <source>
        <dbReference type="Proteomes" id="UP000184522"/>
    </source>
</evidence>
<dbReference type="InterPro" id="IPR003410">
    <property type="entry name" value="HYR_dom"/>
</dbReference>
<dbReference type="STRING" id="1089305.SAMN05444148_2573"/>
<dbReference type="Pfam" id="PF18962">
    <property type="entry name" value="Por_Secre_tail"/>
    <property type="match status" value="1"/>
</dbReference>
<keyword evidence="1 3" id="KW-0732">Signal</keyword>
<dbReference type="EMBL" id="FQWS01000002">
    <property type="protein sequence ID" value="SHH65491.1"/>
    <property type="molecule type" value="Genomic_DNA"/>
</dbReference>
<protein>
    <submittedName>
        <fullName evidence="5">Por secretion system C-terminal sorting domain-containing protein</fullName>
    </submittedName>
</protein>
<organism evidence="5 6">
    <name type="scientific">Winogradskyella jejuensis</name>
    <dbReference type="NCBI Taxonomy" id="1089305"/>
    <lineage>
        <taxon>Bacteria</taxon>
        <taxon>Pseudomonadati</taxon>
        <taxon>Bacteroidota</taxon>
        <taxon>Flavobacteriia</taxon>
        <taxon>Flavobacteriales</taxon>
        <taxon>Flavobacteriaceae</taxon>
        <taxon>Winogradskyella</taxon>
    </lineage>
</organism>
<evidence type="ECO:0000256" key="2">
    <source>
        <dbReference type="ARBA" id="ARBA00022737"/>
    </source>
</evidence>
<dbReference type="PROSITE" id="PS50825">
    <property type="entry name" value="HYR"/>
    <property type="match status" value="1"/>
</dbReference>
<evidence type="ECO:0000313" key="5">
    <source>
        <dbReference type="EMBL" id="SHH65491.1"/>
    </source>
</evidence>
<name>A0A1M5UR81_9FLAO</name>
<evidence type="ECO:0000259" key="4">
    <source>
        <dbReference type="PROSITE" id="PS50825"/>
    </source>
</evidence>
<dbReference type="RefSeq" id="WP_073087056.1">
    <property type="nucleotide sequence ID" value="NZ_FQWS01000002.1"/>
</dbReference>
<dbReference type="InterPro" id="IPR026444">
    <property type="entry name" value="Secre_tail"/>
</dbReference>
<dbReference type="Pfam" id="PF02494">
    <property type="entry name" value="HYR"/>
    <property type="match status" value="1"/>
</dbReference>
<evidence type="ECO:0000256" key="1">
    <source>
        <dbReference type="ARBA" id="ARBA00022729"/>
    </source>
</evidence>
<dbReference type="AlphaFoldDB" id="A0A1M5UR81"/>
<keyword evidence="6" id="KW-1185">Reference proteome</keyword>
<dbReference type="Proteomes" id="UP000184522">
    <property type="component" value="Unassembled WGS sequence"/>
</dbReference>
<evidence type="ECO:0000256" key="3">
    <source>
        <dbReference type="SAM" id="SignalP"/>
    </source>
</evidence>
<dbReference type="NCBIfam" id="TIGR04183">
    <property type="entry name" value="Por_Secre_tail"/>
    <property type="match status" value="1"/>
</dbReference>
<feature type="chain" id="PRO_5009914260" evidence="3">
    <location>
        <begin position="20"/>
        <end position="412"/>
    </location>
</feature>
<accession>A0A1M5UR81</accession>
<feature type="signal peptide" evidence="3">
    <location>
        <begin position="1"/>
        <end position="19"/>
    </location>
</feature>
<dbReference type="OrthoDB" id="667194at2"/>
<reference evidence="6" key="1">
    <citation type="submission" date="2016-11" db="EMBL/GenBank/DDBJ databases">
        <authorList>
            <person name="Varghese N."/>
            <person name="Submissions S."/>
        </authorList>
    </citation>
    <scope>NUCLEOTIDE SEQUENCE [LARGE SCALE GENOMIC DNA]</scope>
    <source>
        <strain evidence="6">DSM 25330</strain>
    </source>
</reference>
<keyword evidence="2" id="KW-0677">Repeat</keyword>